<protein>
    <submittedName>
        <fullName evidence="3">Uncharacterized protein</fullName>
    </submittedName>
</protein>
<organism evidence="3 4">
    <name type="scientific">Rotaria sordida</name>
    <dbReference type="NCBI Taxonomy" id="392033"/>
    <lineage>
        <taxon>Eukaryota</taxon>
        <taxon>Metazoa</taxon>
        <taxon>Spiralia</taxon>
        <taxon>Gnathifera</taxon>
        <taxon>Rotifera</taxon>
        <taxon>Eurotatoria</taxon>
        <taxon>Bdelloidea</taxon>
        <taxon>Philodinida</taxon>
        <taxon>Philodinidae</taxon>
        <taxon>Rotaria</taxon>
    </lineage>
</organism>
<feature type="non-terminal residue" evidence="3">
    <location>
        <position position="1"/>
    </location>
</feature>
<accession>A0A815VHQ9</accession>
<name>A0A815VHQ9_9BILA</name>
<proteinExistence type="predicted"/>
<gene>
    <name evidence="3" type="ORF">JXQ802_LOCUS42317</name>
    <name evidence="2" type="ORF">PYM288_LOCUS27369</name>
</gene>
<evidence type="ECO:0000313" key="4">
    <source>
        <dbReference type="Proteomes" id="UP000663870"/>
    </source>
</evidence>
<sequence>MVEEVPFNNGSEENRRRFVNYGP</sequence>
<reference evidence="3" key="1">
    <citation type="submission" date="2021-02" db="EMBL/GenBank/DDBJ databases">
        <authorList>
            <person name="Nowell W R."/>
        </authorList>
    </citation>
    <scope>NUCLEOTIDE SEQUENCE</scope>
</reference>
<evidence type="ECO:0000313" key="2">
    <source>
        <dbReference type="EMBL" id="CAF1250782.1"/>
    </source>
</evidence>
<dbReference type="EMBL" id="CAJNOH010001792">
    <property type="protein sequence ID" value="CAF1250782.1"/>
    <property type="molecule type" value="Genomic_DNA"/>
</dbReference>
<keyword evidence="4" id="KW-1185">Reference proteome</keyword>
<dbReference type="Proteomes" id="UP000663870">
    <property type="component" value="Unassembled WGS sequence"/>
</dbReference>
<dbReference type="EMBL" id="CAJNOL010002836">
    <property type="protein sequence ID" value="CAF1532155.1"/>
    <property type="molecule type" value="Genomic_DNA"/>
</dbReference>
<dbReference type="Proteomes" id="UP000663854">
    <property type="component" value="Unassembled WGS sequence"/>
</dbReference>
<feature type="region of interest" description="Disordered" evidence="1">
    <location>
        <begin position="1"/>
        <end position="23"/>
    </location>
</feature>
<comment type="caution">
    <text evidence="3">The sequence shown here is derived from an EMBL/GenBank/DDBJ whole genome shotgun (WGS) entry which is preliminary data.</text>
</comment>
<dbReference type="AlphaFoldDB" id="A0A815VHQ9"/>
<evidence type="ECO:0000313" key="3">
    <source>
        <dbReference type="EMBL" id="CAF1532155.1"/>
    </source>
</evidence>
<evidence type="ECO:0000256" key="1">
    <source>
        <dbReference type="SAM" id="MobiDB-lite"/>
    </source>
</evidence>